<evidence type="ECO:0000313" key="2">
    <source>
        <dbReference type="Proteomes" id="UP001642360"/>
    </source>
</evidence>
<name>A0ABC8V4Q9_9AQUA</name>
<accession>A0ABC8V4Q9</accession>
<proteinExistence type="predicted"/>
<evidence type="ECO:0000313" key="1">
    <source>
        <dbReference type="EMBL" id="CAK9188303.1"/>
    </source>
</evidence>
<organism evidence="1 2">
    <name type="scientific">Ilex paraguariensis</name>
    <name type="common">yerba mate</name>
    <dbReference type="NCBI Taxonomy" id="185542"/>
    <lineage>
        <taxon>Eukaryota</taxon>
        <taxon>Viridiplantae</taxon>
        <taxon>Streptophyta</taxon>
        <taxon>Embryophyta</taxon>
        <taxon>Tracheophyta</taxon>
        <taxon>Spermatophyta</taxon>
        <taxon>Magnoliopsida</taxon>
        <taxon>eudicotyledons</taxon>
        <taxon>Gunneridae</taxon>
        <taxon>Pentapetalae</taxon>
        <taxon>asterids</taxon>
        <taxon>campanulids</taxon>
        <taxon>Aquifoliales</taxon>
        <taxon>Aquifoliaceae</taxon>
        <taxon>Ilex</taxon>
    </lineage>
</organism>
<dbReference type="EMBL" id="CAUOFW020010390">
    <property type="protein sequence ID" value="CAK9188303.1"/>
    <property type="molecule type" value="Genomic_DNA"/>
</dbReference>
<gene>
    <name evidence="1" type="ORF">ILEXP_LOCUS58965</name>
</gene>
<reference evidence="1 2" key="1">
    <citation type="submission" date="2024-02" db="EMBL/GenBank/DDBJ databases">
        <authorList>
            <person name="Vignale AGUSTIN F."/>
            <person name="Sosa J E."/>
            <person name="Modenutti C."/>
        </authorList>
    </citation>
    <scope>NUCLEOTIDE SEQUENCE [LARGE SCALE GENOMIC DNA]</scope>
</reference>
<sequence>MSMISSDFTHLRYMFITGPNKGKFQEIASVNFPSSLATVRKAWDNSRIYYLEDDITPLNEIVKKRGMRCRLCCIVIYKFLDYLFRSSTVIHYFQEKEG</sequence>
<keyword evidence="2" id="KW-1185">Reference proteome</keyword>
<protein>
    <submittedName>
        <fullName evidence="1">Uncharacterized protein</fullName>
    </submittedName>
</protein>
<dbReference type="Proteomes" id="UP001642360">
    <property type="component" value="Unassembled WGS sequence"/>
</dbReference>
<comment type="caution">
    <text evidence="1">The sequence shown here is derived from an EMBL/GenBank/DDBJ whole genome shotgun (WGS) entry which is preliminary data.</text>
</comment>
<dbReference type="AlphaFoldDB" id="A0ABC8V4Q9"/>